<feature type="region of interest" description="Disordered" evidence="7">
    <location>
        <begin position="41"/>
        <end position="102"/>
    </location>
</feature>
<dbReference type="AlphaFoldDB" id="A0AAD9KGQ0"/>
<feature type="domain" description="PAS" evidence="8">
    <location>
        <begin position="369"/>
        <end position="418"/>
    </location>
</feature>
<dbReference type="Pfam" id="PF00010">
    <property type="entry name" value="HLH"/>
    <property type="match status" value="1"/>
</dbReference>
<dbReference type="InterPro" id="IPR001610">
    <property type="entry name" value="PAC"/>
</dbReference>
<dbReference type="PROSITE" id="PS50112">
    <property type="entry name" value="PAS"/>
    <property type="match status" value="2"/>
</dbReference>
<evidence type="ECO:0000256" key="3">
    <source>
        <dbReference type="ARBA" id="ARBA00023015"/>
    </source>
</evidence>
<dbReference type="InterPro" id="IPR000014">
    <property type="entry name" value="PAS"/>
</dbReference>
<dbReference type="Proteomes" id="UP001209878">
    <property type="component" value="Unassembled WGS sequence"/>
</dbReference>
<dbReference type="GO" id="GO:0005634">
    <property type="term" value="C:nucleus"/>
    <property type="evidence" value="ECO:0007669"/>
    <property type="project" value="UniProtKB-SubCell"/>
</dbReference>
<dbReference type="CDD" id="cd00130">
    <property type="entry name" value="PAS"/>
    <property type="match status" value="2"/>
</dbReference>
<dbReference type="Gene3D" id="4.10.280.10">
    <property type="entry name" value="Helix-loop-helix DNA-binding domain"/>
    <property type="match status" value="1"/>
</dbReference>
<dbReference type="InterPro" id="IPR036638">
    <property type="entry name" value="HLH_DNA-bd_sf"/>
</dbReference>
<dbReference type="PANTHER" id="PTHR23042">
    <property type="entry name" value="CIRCADIAN PROTEIN CLOCK/ARNT/BMAL/PAS"/>
    <property type="match status" value="1"/>
</dbReference>
<evidence type="ECO:0000256" key="5">
    <source>
        <dbReference type="ARBA" id="ARBA00023163"/>
    </source>
</evidence>
<keyword evidence="6" id="KW-0539">Nucleus</keyword>
<dbReference type="Pfam" id="PF14598">
    <property type="entry name" value="PAS_11"/>
    <property type="match status" value="1"/>
</dbReference>
<dbReference type="GO" id="GO:0003677">
    <property type="term" value="F:DNA binding"/>
    <property type="evidence" value="ECO:0007669"/>
    <property type="project" value="UniProtKB-KW"/>
</dbReference>
<keyword evidence="3" id="KW-0805">Transcription regulation</keyword>
<proteinExistence type="predicted"/>
<dbReference type="InterPro" id="IPR011598">
    <property type="entry name" value="bHLH_dom"/>
</dbReference>
<organism evidence="10 11">
    <name type="scientific">Ridgeia piscesae</name>
    <name type="common">Tubeworm</name>
    <dbReference type="NCBI Taxonomy" id="27915"/>
    <lineage>
        <taxon>Eukaryota</taxon>
        <taxon>Metazoa</taxon>
        <taxon>Spiralia</taxon>
        <taxon>Lophotrochozoa</taxon>
        <taxon>Annelida</taxon>
        <taxon>Polychaeta</taxon>
        <taxon>Sedentaria</taxon>
        <taxon>Canalipalpata</taxon>
        <taxon>Sabellida</taxon>
        <taxon>Siboglinidae</taxon>
        <taxon>Ridgeia</taxon>
    </lineage>
</organism>
<dbReference type="Pfam" id="PF00989">
    <property type="entry name" value="PAS"/>
    <property type="match status" value="1"/>
</dbReference>
<evidence type="ECO:0000313" key="11">
    <source>
        <dbReference type="Proteomes" id="UP001209878"/>
    </source>
</evidence>
<feature type="compositionally biased region" description="Polar residues" evidence="7">
    <location>
        <begin position="596"/>
        <end position="617"/>
    </location>
</feature>
<name>A0AAD9KGQ0_RIDPI</name>
<feature type="compositionally biased region" description="Low complexity" evidence="7">
    <location>
        <begin position="659"/>
        <end position="676"/>
    </location>
</feature>
<evidence type="ECO:0008006" key="12">
    <source>
        <dbReference type="Google" id="ProtNLM"/>
    </source>
</evidence>
<comment type="subcellular location">
    <subcellularLocation>
        <location evidence="1">Nucleus</location>
    </subcellularLocation>
</comment>
<gene>
    <name evidence="10" type="ORF">NP493_1087g00068</name>
</gene>
<evidence type="ECO:0000259" key="9">
    <source>
        <dbReference type="PROSITE" id="PS50888"/>
    </source>
</evidence>
<keyword evidence="4" id="KW-0238">DNA-binding</keyword>
<feature type="region of interest" description="Disordered" evidence="7">
    <location>
        <begin position="553"/>
        <end position="582"/>
    </location>
</feature>
<dbReference type="SUPFAM" id="SSF55785">
    <property type="entry name" value="PYP-like sensor domain (PAS domain)"/>
    <property type="match status" value="2"/>
</dbReference>
<dbReference type="InterPro" id="IPR035965">
    <property type="entry name" value="PAS-like_dom_sf"/>
</dbReference>
<dbReference type="PRINTS" id="PR00785">
    <property type="entry name" value="NCTRNSLOCATR"/>
</dbReference>
<accession>A0AAD9KGQ0</accession>
<dbReference type="GO" id="GO:0003700">
    <property type="term" value="F:DNA-binding transcription factor activity"/>
    <property type="evidence" value="ECO:0007669"/>
    <property type="project" value="InterPro"/>
</dbReference>
<keyword evidence="5" id="KW-0804">Transcription</keyword>
<dbReference type="SMART" id="SM00091">
    <property type="entry name" value="PAS"/>
    <property type="match status" value="2"/>
</dbReference>
<feature type="compositionally biased region" description="Polar residues" evidence="7">
    <location>
        <begin position="627"/>
        <end position="651"/>
    </location>
</feature>
<dbReference type="PROSITE" id="PS50888">
    <property type="entry name" value="BHLH"/>
    <property type="match status" value="1"/>
</dbReference>
<reference evidence="10" key="1">
    <citation type="journal article" date="2023" name="Mol. Biol. Evol.">
        <title>Third-Generation Sequencing Reveals the Adaptive Role of the Epigenome in Three Deep-Sea Polychaetes.</title>
        <authorList>
            <person name="Perez M."/>
            <person name="Aroh O."/>
            <person name="Sun Y."/>
            <person name="Lan Y."/>
            <person name="Juniper S.K."/>
            <person name="Young C.R."/>
            <person name="Angers B."/>
            <person name="Qian P.Y."/>
        </authorList>
    </citation>
    <scope>NUCLEOTIDE SEQUENCE</scope>
    <source>
        <strain evidence="10">R07B-5</strain>
    </source>
</reference>
<evidence type="ECO:0000256" key="4">
    <source>
        <dbReference type="ARBA" id="ARBA00023125"/>
    </source>
</evidence>
<dbReference type="InterPro" id="IPR050933">
    <property type="entry name" value="Circadian_TF"/>
</dbReference>
<dbReference type="SUPFAM" id="SSF47459">
    <property type="entry name" value="HLH, helix-loop-helix DNA-binding domain"/>
    <property type="match status" value="1"/>
</dbReference>
<dbReference type="SMART" id="SM00086">
    <property type="entry name" value="PAC"/>
    <property type="match status" value="1"/>
</dbReference>
<dbReference type="InterPro" id="IPR013767">
    <property type="entry name" value="PAS_fold"/>
</dbReference>
<dbReference type="CDD" id="cd18947">
    <property type="entry name" value="bHLH-PAS_ARNT"/>
    <property type="match status" value="1"/>
</dbReference>
<dbReference type="EMBL" id="JAODUO010001087">
    <property type="protein sequence ID" value="KAK2171244.1"/>
    <property type="molecule type" value="Genomic_DNA"/>
</dbReference>
<evidence type="ECO:0000256" key="6">
    <source>
        <dbReference type="ARBA" id="ARBA00023242"/>
    </source>
</evidence>
<feature type="compositionally biased region" description="Polar residues" evidence="7">
    <location>
        <begin position="558"/>
        <end position="578"/>
    </location>
</feature>
<evidence type="ECO:0000256" key="1">
    <source>
        <dbReference type="ARBA" id="ARBA00004123"/>
    </source>
</evidence>
<feature type="domain" description="BHLH" evidence="9">
    <location>
        <begin position="93"/>
        <end position="146"/>
    </location>
</feature>
<evidence type="ECO:0000256" key="7">
    <source>
        <dbReference type="SAM" id="MobiDB-lite"/>
    </source>
</evidence>
<feature type="domain" description="PAS" evidence="8">
    <location>
        <begin position="165"/>
        <end position="236"/>
    </location>
</feature>
<dbReference type="FunFam" id="4.10.280.10:FF:000011">
    <property type="entry name" value="Aryl hydrocarbon receptor nuclear translocator 2"/>
    <property type="match status" value="1"/>
</dbReference>
<dbReference type="GO" id="GO:0046983">
    <property type="term" value="F:protein dimerization activity"/>
    <property type="evidence" value="ECO:0007669"/>
    <property type="project" value="InterPro"/>
</dbReference>
<dbReference type="NCBIfam" id="TIGR00229">
    <property type="entry name" value="sensory_box"/>
    <property type="match status" value="1"/>
</dbReference>
<feature type="region of interest" description="Disordered" evidence="7">
    <location>
        <begin position="594"/>
        <end position="690"/>
    </location>
</feature>
<evidence type="ECO:0000256" key="2">
    <source>
        <dbReference type="ARBA" id="ARBA00022737"/>
    </source>
</evidence>
<keyword evidence="11" id="KW-1185">Reference proteome</keyword>
<dbReference type="SMART" id="SM00353">
    <property type="entry name" value="HLH"/>
    <property type="match status" value="1"/>
</dbReference>
<dbReference type="GO" id="GO:0005667">
    <property type="term" value="C:transcription regulator complex"/>
    <property type="evidence" value="ECO:0007669"/>
    <property type="project" value="InterPro"/>
</dbReference>
<keyword evidence="2" id="KW-0677">Repeat</keyword>
<comment type="caution">
    <text evidence="10">The sequence shown here is derived from an EMBL/GenBank/DDBJ whole genome shotgun (WGS) entry which is preliminary data.</text>
</comment>
<evidence type="ECO:0000259" key="8">
    <source>
        <dbReference type="PROSITE" id="PS50112"/>
    </source>
</evidence>
<protein>
    <recommendedName>
        <fullName evidence="12">Aryl hydrocarbon receptor nuclear translocator</fullName>
    </recommendedName>
</protein>
<dbReference type="GO" id="GO:0005737">
    <property type="term" value="C:cytoplasm"/>
    <property type="evidence" value="ECO:0007669"/>
    <property type="project" value="InterPro"/>
</dbReference>
<dbReference type="Gene3D" id="3.30.450.20">
    <property type="entry name" value="PAS domain"/>
    <property type="match status" value="2"/>
</dbReference>
<sequence length="718" mass="78270">MDPRSLAQMGWPAFCPGVPYQTGDLPGSLTVPPLASVTSTSPYTTMQPFLPGAAPTPDNGKRKRKLGSTSRDSDDDDDAFFGNDSENPDKDRQARESHCEIERRRRNKMTTYINELCDMVPTCSTLARKPDKLTILRMAVSHMKTLRGTGNTMSNDTYKPSFLTDQELKHLIMEASDGFLFVCQCETGRVIYVADSVTPVLNQAQTDWFGNSLYDLIHSDDIEKLREQLSTSESQNTGRILDLKTGTVKKEGHQSSMRLCMGSRRAFIIRMKIGNMPVDPMTSSHTVRIRQRNTLGPSRDGHQYVVIHVTGYIKNWPPAGQQIDPNDEEGHTNNCLVAIGRLQVTSSPNCVDISGQNSSTEFISRHSIDGKFTFVDQRVTAMLGYQPQELLGKSAYEFYHPEDQAHMKDSFEQVLKLKGQVMSVMYRFQAKSQEWVWLRTSSFSFQNPYTDEVEYIVCTNSLIKQQSSAPAEAQPDSSSVLASYGHQGESIIGQQQQQEAGASGQYPDIYRGITADQTIGQQSMYGNYSGSSSQIKYPGVVTSTMNAAVEGLAPAGDLTQSQRNRTNWPRSTTYRSSQSSGATFSNSAAATASFSQMSPSGSAGSPANVTPTYTQLGANARAPPSGGSASNYSSTAQTAVWPQWTPTTDSAVPQGGATGQTQATAGSGAHSQSQAGGSTGHGGSAQQQQEECSDMLRMLDNYGTGFTDLSGMFNSFNE</sequence>
<evidence type="ECO:0000313" key="10">
    <source>
        <dbReference type="EMBL" id="KAK2171244.1"/>
    </source>
</evidence>
<feature type="compositionally biased region" description="Basic and acidic residues" evidence="7">
    <location>
        <begin position="87"/>
        <end position="102"/>
    </location>
</feature>
<dbReference type="InterPro" id="IPR001067">
    <property type="entry name" value="Nuc_translocat"/>
</dbReference>